<comment type="catalytic activity">
    <reaction evidence="10">
        <text>ATP + H2O = ADP + phosphate + H(+)</text>
        <dbReference type="Rhea" id="RHEA:13065"/>
        <dbReference type="ChEBI" id="CHEBI:15377"/>
        <dbReference type="ChEBI" id="CHEBI:15378"/>
        <dbReference type="ChEBI" id="CHEBI:30616"/>
        <dbReference type="ChEBI" id="CHEBI:43474"/>
        <dbReference type="ChEBI" id="CHEBI:456216"/>
        <dbReference type="EC" id="5.6.2.4"/>
    </reaction>
</comment>
<dbReference type="Gene3D" id="1.10.486.10">
    <property type="entry name" value="PCRA, domain 4"/>
    <property type="match status" value="1"/>
</dbReference>
<evidence type="ECO:0000256" key="10">
    <source>
        <dbReference type="ARBA" id="ARBA00048988"/>
    </source>
</evidence>
<evidence type="ECO:0000313" key="16">
    <source>
        <dbReference type="Proteomes" id="UP000665561"/>
    </source>
</evidence>
<protein>
    <recommendedName>
        <fullName evidence="9">DNA 3'-5' helicase</fullName>
        <ecNumber evidence="9">5.6.2.4</ecNumber>
    </recommendedName>
</protein>
<proteinExistence type="inferred from homology"/>
<dbReference type="InterPro" id="IPR014016">
    <property type="entry name" value="UvrD-like_ATP-bd"/>
</dbReference>
<reference evidence="15 16" key="1">
    <citation type="submission" date="2020-01" db="EMBL/GenBank/DDBJ databases">
        <title>Paenibacillus soybeanensis sp. nov. isolated from the nodules of soybean (Glycine max(L.) Merr).</title>
        <authorList>
            <person name="Wang H."/>
        </authorList>
    </citation>
    <scope>NUCLEOTIDE SEQUENCE [LARGE SCALE GENOMIC DNA]</scope>
    <source>
        <strain evidence="15 16">T1</strain>
    </source>
</reference>
<evidence type="ECO:0000256" key="6">
    <source>
        <dbReference type="ARBA" id="ARBA00023125"/>
    </source>
</evidence>
<dbReference type="SUPFAM" id="SSF52540">
    <property type="entry name" value="P-loop containing nucleoside triphosphate hydrolases"/>
    <property type="match status" value="1"/>
</dbReference>
<evidence type="ECO:0000313" key="15">
    <source>
        <dbReference type="EMBL" id="NBD25614.1"/>
    </source>
</evidence>
<keyword evidence="16" id="KW-1185">Reference proteome</keyword>
<dbReference type="EC" id="5.6.2.4" evidence="9"/>
<keyword evidence="5 11" id="KW-0067">ATP-binding</keyword>
<evidence type="ECO:0000256" key="9">
    <source>
        <dbReference type="ARBA" id="ARBA00034808"/>
    </source>
</evidence>
<dbReference type="InterPro" id="IPR027417">
    <property type="entry name" value="P-loop_NTPase"/>
</dbReference>
<feature type="region of interest" description="Disordered" evidence="12">
    <location>
        <begin position="647"/>
        <end position="673"/>
    </location>
</feature>
<dbReference type="PROSITE" id="PS51217">
    <property type="entry name" value="UVRD_HELICASE_CTER"/>
    <property type="match status" value="1"/>
</dbReference>
<sequence length="786" mass="91663">MKFREDFFVRKKNEIGVSLNEVQKKAVLQTDGPLLLLASPGSGKTTTIIMRIGYLIEELGVHPSRIKAVTFSRAAAGDMEERFKRFFPDLTPVNFSTIHSFAFEVVREFFRRTRTAFQIIEGDVDLASEQEEVDSESPPLHKKIILRKLFKTIVGENITEDQLEELTTYISYIKNKMILPEDWSKVHVDVPKAESIFHAYEAYKKTGHNKLLVDFDDMLVIGEQVLEKDGELLRQYQQKFDYLLTDESQDTSLVQHAIIEKLTRLHRNLCVVADDDQSIYSWRGAEPSYLLNFKELYPNAVTLFMEQNYRSSKDIVGIANEFIKRNKNRYAKNMFTKNPSNKPIKIRSFADHIYQAKYLVQEIQQIENLAEVAVLYRNNSSSITLMNEFDRAGIPFYMKDADNRFFSHWVVNDILNFMRMTFTHKRADILEKIYLKFNCYITKQQMAALKKIDNNESVFDNLLNYVQLQDFQHKQLVERKETFTQMKGMPPRHAIRVIRERLGYEKVIEKMCERLGFRKEYLIGILNTLEEIAGSLATMGEFADRLKYLESVLKNAKLRRGQNVVTLSTFHSSKGLEFQTVYMIDLIEGIIPSVSEVMNEPHMEEATRLFYVGMTRAKKNLELIVYRKRDGENATESQYVTAVRNSLKPSKVNQKKEESRKRGSKIVPNAHNTNAIKSSEKLSKILHHLRLDKKEDIFKNYSPTQETPSKDDPKYGIEYYRGVVEKMKSSSTILDSNPSFKERIKECEQEFERFKETGIISYQLKTKTEHMERALASKKYLQEFQT</sequence>
<dbReference type="InterPro" id="IPR000212">
    <property type="entry name" value="DNA_helicase_UvrD/REP"/>
</dbReference>
<dbReference type="CDD" id="cd17932">
    <property type="entry name" value="DEXQc_UvrD"/>
    <property type="match status" value="1"/>
</dbReference>
<comment type="similarity">
    <text evidence="1">Belongs to the helicase family. UvrD subfamily.</text>
</comment>
<dbReference type="Pfam" id="PF00580">
    <property type="entry name" value="UvrD-helicase"/>
    <property type="match status" value="1"/>
</dbReference>
<dbReference type="Pfam" id="PF13361">
    <property type="entry name" value="UvrD_C"/>
    <property type="match status" value="1"/>
</dbReference>
<dbReference type="RefSeq" id="WP_161744425.1">
    <property type="nucleotide sequence ID" value="NZ_JAAAMV010000013.1"/>
</dbReference>
<gene>
    <name evidence="15" type="ORF">GT019_17215</name>
</gene>
<dbReference type="InterPro" id="IPR013986">
    <property type="entry name" value="DExx_box_DNA_helicase_dom_sf"/>
</dbReference>
<evidence type="ECO:0000256" key="8">
    <source>
        <dbReference type="ARBA" id="ARBA00034617"/>
    </source>
</evidence>
<keyword evidence="4 11" id="KW-0347">Helicase</keyword>
<evidence type="ECO:0000259" key="13">
    <source>
        <dbReference type="PROSITE" id="PS51198"/>
    </source>
</evidence>
<comment type="caution">
    <text evidence="15">The sequence shown here is derived from an EMBL/GenBank/DDBJ whole genome shotgun (WGS) entry which is preliminary data.</text>
</comment>
<dbReference type="PROSITE" id="PS51198">
    <property type="entry name" value="UVRD_HELICASE_ATP_BIND"/>
    <property type="match status" value="1"/>
</dbReference>
<evidence type="ECO:0000256" key="7">
    <source>
        <dbReference type="ARBA" id="ARBA00023235"/>
    </source>
</evidence>
<evidence type="ECO:0000259" key="14">
    <source>
        <dbReference type="PROSITE" id="PS51217"/>
    </source>
</evidence>
<feature type="binding site" evidence="11">
    <location>
        <begin position="38"/>
        <end position="45"/>
    </location>
    <ligand>
        <name>ATP</name>
        <dbReference type="ChEBI" id="CHEBI:30616"/>
    </ligand>
</feature>
<dbReference type="EMBL" id="JAAAMV010000013">
    <property type="protein sequence ID" value="NBD25614.1"/>
    <property type="molecule type" value="Genomic_DNA"/>
</dbReference>
<evidence type="ECO:0000256" key="4">
    <source>
        <dbReference type="ARBA" id="ARBA00022806"/>
    </source>
</evidence>
<keyword evidence="6" id="KW-0238">DNA-binding</keyword>
<keyword evidence="7" id="KW-0413">Isomerase</keyword>
<comment type="catalytic activity">
    <reaction evidence="8">
        <text>Couples ATP hydrolysis with the unwinding of duplex DNA by translocating in the 3'-5' direction.</text>
        <dbReference type="EC" id="5.6.2.4"/>
    </reaction>
</comment>
<evidence type="ECO:0000256" key="5">
    <source>
        <dbReference type="ARBA" id="ARBA00022840"/>
    </source>
</evidence>
<feature type="domain" description="UvrD-like helicase ATP-binding" evidence="13">
    <location>
        <begin position="17"/>
        <end position="312"/>
    </location>
</feature>
<keyword evidence="2 11" id="KW-0547">Nucleotide-binding</keyword>
<dbReference type="InterPro" id="IPR014017">
    <property type="entry name" value="DNA_helicase_UvrD-like_C"/>
</dbReference>
<dbReference type="PANTHER" id="PTHR11070:SF2">
    <property type="entry name" value="ATP-DEPENDENT DNA HELICASE SRS2"/>
    <property type="match status" value="1"/>
</dbReference>
<evidence type="ECO:0000256" key="2">
    <source>
        <dbReference type="ARBA" id="ARBA00022741"/>
    </source>
</evidence>
<evidence type="ECO:0000256" key="11">
    <source>
        <dbReference type="PROSITE-ProRule" id="PRU00560"/>
    </source>
</evidence>
<evidence type="ECO:0000256" key="1">
    <source>
        <dbReference type="ARBA" id="ARBA00009922"/>
    </source>
</evidence>
<dbReference type="Gene3D" id="1.10.10.160">
    <property type="match status" value="1"/>
</dbReference>
<evidence type="ECO:0000256" key="3">
    <source>
        <dbReference type="ARBA" id="ARBA00022801"/>
    </source>
</evidence>
<dbReference type="PANTHER" id="PTHR11070">
    <property type="entry name" value="UVRD / RECB / PCRA DNA HELICASE FAMILY MEMBER"/>
    <property type="match status" value="1"/>
</dbReference>
<organism evidence="15 16">
    <name type="scientific">Paenibacillus glycinis</name>
    <dbReference type="NCBI Taxonomy" id="2697035"/>
    <lineage>
        <taxon>Bacteria</taxon>
        <taxon>Bacillati</taxon>
        <taxon>Bacillota</taxon>
        <taxon>Bacilli</taxon>
        <taxon>Bacillales</taxon>
        <taxon>Paenibacillaceae</taxon>
        <taxon>Paenibacillus</taxon>
    </lineage>
</organism>
<evidence type="ECO:0000256" key="12">
    <source>
        <dbReference type="SAM" id="MobiDB-lite"/>
    </source>
</evidence>
<accession>A0ABW9XSI2</accession>
<keyword evidence="3 11" id="KW-0378">Hydrolase</keyword>
<name>A0ABW9XSI2_9BACL</name>
<dbReference type="Gene3D" id="3.40.50.300">
    <property type="entry name" value="P-loop containing nucleotide triphosphate hydrolases"/>
    <property type="match status" value="2"/>
</dbReference>
<dbReference type="Proteomes" id="UP000665561">
    <property type="component" value="Unassembled WGS sequence"/>
</dbReference>
<feature type="domain" description="UvrD-like helicase C-terminal" evidence="14">
    <location>
        <begin position="313"/>
        <end position="575"/>
    </location>
</feature>